<evidence type="ECO:0000259" key="7">
    <source>
        <dbReference type="PROSITE" id="PS50106"/>
    </source>
</evidence>
<gene>
    <name evidence="10" type="ORF">CHIRRI_LOCUS9561</name>
</gene>
<dbReference type="InterPro" id="IPR001895">
    <property type="entry name" value="RASGEF_cat_dom"/>
</dbReference>
<evidence type="ECO:0000256" key="4">
    <source>
        <dbReference type="SAM" id="MobiDB-lite"/>
    </source>
</evidence>
<dbReference type="CDD" id="cd06224">
    <property type="entry name" value="REM"/>
    <property type="match status" value="1"/>
</dbReference>
<dbReference type="InterPro" id="IPR029071">
    <property type="entry name" value="Ubiquitin-like_domsf"/>
</dbReference>
<dbReference type="Gene3D" id="1.10.840.10">
    <property type="entry name" value="Ras guanine-nucleotide exchange factors catalytic domain"/>
    <property type="match status" value="1"/>
</dbReference>
<reference evidence="10" key="2">
    <citation type="submission" date="2022-10" db="EMBL/GenBank/DDBJ databases">
        <authorList>
            <consortium name="ENA_rothamsted_submissions"/>
            <consortium name="culmorum"/>
            <person name="King R."/>
        </authorList>
    </citation>
    <scope>NUCLEOTIDE SEQUENCE</scope>
</reference>
<dbReference type="PROSITE" id="PS50212">
    <property type="entry name" value="RASGEF_NTER"/>
    <property type="match status" value="1"/>
</dbReference>
<reference evidence="10" key="1">
    <citation type="submission" date="2022-01" db="EMBL/GenBank/DDBJ databases">
        <authorList>
            <person name="King R."/>
        </authorList>
    </citation>
    <scope>NUCLEOTIDE SEQUENCE</scope>
</reference>
<dbReference type="SUPFAM" id="SSF50156">
    <property type="entry name" value="PDZ domain-like"/>
    <property type="match status" value="1"/>
</dbReference>
<evidence type="ECO:0000256" key="1">
    <source>
        <dbReference type="ARBA" id="ARBA00010829"/>
    </source>
</evidence>
<dbReference type="Pfam" id="PF00595">
    <property type="entry name" value="PDZ"/>
    <property type="match status" value="1"/>
</dbReference>
<feature type="compositionally biased region" description="Low complexity" evidence="4">
    <location>
        <begin position="682"/>
        <end position="708"/>
    </location>
</feature>
<dbReference type="SMART" id="SM00314">
    <property type="entry name" value="RA"/>
    <property type="match status" value="1"/>
</dbReference>
<dbReference type="CDD" id="cd00155">
    <property type="entry name" value="RasGEF"/>
    <property type="match status" value="1"/>
</dbReference>
<feature type="compositionally biased region" description="Low complexity" evidence="4">
    <location>
        <begin position="620"/>
        <end position="640"/>
    </location>
</feature>
<evidence type="ECO:0000256" key="3">
    <source>
        <dbReference type="PROSITE-ProRule" id="PRU00168"/>
    </source>
</evidence>
<dbReference type="Pfam" id="PF00617">
    <property type="entry name" value="RasGEF"/>
    <property type="match status" value="1"/>
</dbReference>
<protein>
    <recommendedName>
        <fullName evidence="12">Rap guanine nucleotide exchange factor 2</fullName>
    </recommendedName>
</protein>
<dbReference type="InterPro" id="IPR000159">
    <property type="entry name" value="RA_dom"/>
</dbReference>
<dbReference type="Gene3D" id="2.60.120.10">
    <property type="entry name" value="Jelly Rolls"/>
    <property type="match status" value="1"/>
</dbReference>
<dbReference type="OrthoDB" id="21144at2759"/>
<dbReference type="SUPFAM" id="SSF51206">
    <property type="entry name" value="cAMP-binding domain-like"/>
    <property type="match status" value="1"/>
</dbReference>
<dbReference type="InterPro" id="IPR018490">
    <property type="entry name" value="cNMP-bd_dom_sf"/>
</dbReference>
<organism evidence="10 11">
    <name type="scientific">Chironomus riparius</name>
    <dbReference type="NCBI Taxonomy" id="315576"/>
    <lineage>
        <taxon>Eukaryota</taxon>
        <taxon>Metazoa</taxon>
        <taxon>Ecdysozoa</taxon>
        <taxon>Arthropoda</taxon>
        <taxon>Hexapoda</taxon>
        <taxon>Insecta</taxon>
        <taxon>Pterygota</taxon>
        <taxon>Neoptera</taxon>
        <taxon>Endopterygota</taxon>
        <taxon>Diptera</taxon>
        <taxon>Nematocera</taxon>
        <taxon>Chironomoidea</taxon>
        <taxon>Chironomidae</taxon>
        <taxon>Chironominae</taxon>
        <taxon>Chironomus</taxon>
    </lineage>
</organism>
<dbReference type="PANTHER" id="PTHR23113">
    <property type="entry name" value="GUANINE NUCLEOTIDE EXCHANGE FACTOR"/>
    <property type="match status" value="1"/>
</dbReference>
<keyword evidence="2 3" id="KW-0344">Guanine-nucleotide releasing factor</keyword>
<keyword evidence="11" id="KW-1185">Reference proteome</keyword>
<feature type="compositionally biased region" description="Low complexity" evidence="4">
    <location>
        <begin position="38"/>
        <end position="56"/>
    </location>
</feature>
<feature type="domain" description="Ras-GEF" evidence="5">
    <location>
        <begin position="847"/>
        <end position="1075"/>
    </location>
</feature>
<dbReference type="Gene3D" id="2.30.42.10">
    <property type="match status" value="1"/>
</dbReference>
<dbReference type="PROSITE" id="PS50200">
    <property type="entry name" value="RA"/>
    <property type="match status" value="1"/>
</dbReference>
<dbReference type="InterPro" id="IPR036034">
    <property type="entry name" value="PDZ_sf"/>
</dbReference>
<dbReference type="CDD" id="cd00038">
    <property type="entry name" value="CAP_ED"/>
    <property type="match status" value="1"/>
</dbReference>
<evidence type="ECO:0000259" key="5">
    <source>
        <dbReference type="PROSITE" id="PS50009"/>
    </source>
</evidence>
<dbReference type="GO" id="GO:0016324">
    <property type="term" value="C:apical plasma membrane"/>
    <property type="evidence" value="ECO:0007669"/>
    <property type="project" value="TreeGrafter"/>
</dbReference>
<evidence type="ECO:0000313" key="11">
    <source>
        <dbReference type="Proteomes" id="UP001153620"/>
    </source>
</evidence>
<dbReference type="CDD" id="cd06755">
    <property type="entry name" value="PDZ_RapGEF2_RapGEF6-like"/>
    <property type="match status" value="1"/>
</dbReference>
<dbReference type="InterPro" id="IPR000651">
    <property type="entry name" value="Ras-like_Gua-exchang_fac_N"/>
</dbReference>
<feature type="compositionally biased region" description="Acidic residues" evidence="4">
    <location>
        <begin position="660"/>
        <end position="670"/>
    </location>
</feature>
<dbReference type="InterPro" id="IPR036964">
    <property type="entry name" value="RASGEF_cat_dom_sf"/>
</dbReference>
<dbReference type="FunFam" id="2.60.120.10:FF:000088">
    <property type="entry name" value="Guanine nucleotide exchange factor"/>
    <property type="match status" value="1"/>
</dbReference>
<evidence type="ECO:0000259" key="8">
    <source>
        <dbReference type="PROSITE" id="PS50200"/>
    </source>
</evidence>
<feature type="region of interest" description="Disordered" evidence="4">
    <location>
        <begin position="1270"/>
        <end position="1289"/>
    </location>
</feature>
<dbReference type="PROSITE" id="PS50106">
    <property type="entry name" value="PDZ"/>
    <property type="match status" value="1"/>
</dbReference>
<feature type="region of interest" description="Disordered" evidence="4">
    <location>
        <begin position="1154"/>
        <end position="1187"/>
    </location>
</feature>
<dbReference type="GO" id="GO:0007265">
    <property type="term" value="P:Ras protein signal transduction"/>
    <property type="evidence" value="ECO:0007669"/>
    <property type="project" value="TreeGrafter"/>
</dbReference>
<dbReference type="PROSITE" id="PS50042">
    <property type="entry name" value="CNMP_BINDING_3"/>
    <property type="match status" value="1"/>
</dbReference>
<evidence type="ECO:0000313" key="10">
    <source>
        <dbReference type="EMBL" id="CAG9806706.1"/>
    </source>
</evidence>
<feature type="domain" description="Ras-associating" evidence="8">
    <location>
        <begin position="736"/>
        <end position="822"/>
    </location>
</feature>
<feature type="compositionally biased region" description="Low complexity" evidence="4">
    <location>
        <begin position="1160"/>
        <end position="1173"/>
    </location>
</feature>
<dbReference type="Gene3D" id="3.10.20.90">
    <property type="entry name" value="Phosphatidylinositol 3-kinase Catalytic Subunit, Chain A, domain 1"/>
    <property type="match status" value="1"/>
</dbReference>
<proteinExistence type="inferred from homology"/>
<evidence type="ECO:0000259" key="9">
    <source>
        <dbReference type="PROSITE" id="PS50212"/>
    </source>
</evidence>
<dbReference type="InterPro" id="IPR000595">
    <property type="entry name" value="cNMP-bd_dom"/>
</dbReference>
<dbReference type="SMART" id="SM00147">
    <property type="entry name" value="RasGEF"/>
    <property type="match status" value="1"/>
</dbReference>
<feature type="domain" description="N-terminal Ras-GEF" evidence="9">
    <location>
        <begin position="259"/>
        <end position="395"/>
    </location>
</feature>
<evidence type="ECO:0008006" key="12">
    <source>
        <dbReference type="Google" id="ProtNLM"/>
    </source>
</evidence>
<feature type="region of interest" description="Disordered" evidence="4">
    <location>
        <begin position="612"/>
        <end position="716"/>
    </location>
</feature>
<dbReference type="SMART" id="SM00229">
    <property type="entry name" value="RasGEFN"/>
    <property type="match status" value="1"/>
</dbReference>
<feature type="domain" description="Cyclic nucleotide-binding" evidence="6">
    <location>
        <begin position="128"/>
        <end position="228"/>
    </location>
</feature>
<dbReference type="Gene3D" id="1.20.870.10">
    <property type="entry name" value="Son of sevenless (SoS) protein Chain: S domain 1"/>
    <property type="match status" value="1"/>
</dbReference>
<dbReference type="PROSITE" id="PS50009">
    <property type="entry name" value="RASGEF_CAT"/>
    <property type="match status" value="1"/>
</dbReference>
<dbReference type="InterPro" id="IPR019804">
    <property type="entry name" value="Ras_G-nucl-exch_fac_CS"/>
</dbReference>
<feature type="compositionally biased region" description="Polar residues" evidence="4">
    <location>
        <begin position="641"/>
        <end position="659"/>
    </location>
</feature>
<dbReference type="CDD" id="cd01785">
    <property type="entry name" value="RA_PDZ-GEF1"/>
    <property type="match status" value="1"/>
</dbReference>
<dbReference type="PROSITE" id="PS00720">
    <property type="entry name" value="RASGEF"/>
    <property type="match status" value="1"/>
</dbReference>
<dbReference type="PANTHER" id="PTHR23113:SF249">
    <property type="entry name" value="RAP GUANINE NUCLEOTIDE EXCHANGE FACTOR 6"/>
    <property type="match status" value="1"/>
</dbReference>
<dbReference type="Proteomes" id="UP001153620">
    <property type="component" value="Chromosome 3"/>
</dbReference>
<dbReference type="GO" id="GO:0005085">
    <property type="term" value="F:guanyl-nucleotide exchange factor activity"/>
    <property type="evidence" value="ECO:0007669"/>
    <property type="project" value="UniProtKB-KW"/>
</dbReference>
<dbReference type="InterPro" id="IPR023578">
    <property type="entry name" value="Ras_GEF_dom_sf"/>
</dbReference>
<feature type="domain" description="PDZ" evidence="7">
    <location>
        <begin position="398"/>
        <end position="469"/>
    </location>
</feature>
<dbReference type="InterPro" id="IPR008937">
    <property type="entry name" value="Ras-like_GEF"/>
</dbReference>
<accession>A0A9N9RZ07</accession>
<dbReference type="SUPFAM" id="SSF48366">
    <property type="entry name" value="Ras GEF"/>
    <property type="match status" value="1"/>
</dbReference>
<dbReference type="Pfam" id="PF00788">
    <property type="entry name" value="RA"/>
    <property type="match status" value="1"/>
</dbReference>
<comment type="similarity">
    <text evidence="1">Belongs to the RAPGEF2 family.</text>
</comment>
<name>A0A9N9RZ07_9DIPT</name>
<evidence type="ECO:0000259" key="6">
    <source>
        <dbReference type="PROSITE" id="PS50042"/>
    </source>
</evidence>
<dbReference type="Pfam" id="PF00618">
    <property type="entry name" value="RasGEF_N"/>
    <property type="match status" value="1"/>
</dbReference>
<dbReference type="EMBL" id="OU895879">
    <property type="protein sequence ID" value="CAG9806706.1"/>
    <property type="molecule type" value="Genomic_DNA"/>
</dbReference>
<dbReference type="InterPro" id="IPR014710">
    <property type="entry name" value="RmlC-like_jellyroll"/>
</dbReference>
<sequence>MDHHSHVIKNITGYNTVLDDDNISATRPDLYQKCNRNSHSSCHSSDTSSAYSGSDTMTSIHSSSIDAEEVDLSGLIESVVDSDEEDLTESMESANIRDTVRDCLEKDPTERTESDVEVLLGFTQNLKAFTNMTLTVRRALCSVMVFAVVEKAGTVVMHEGEELDSWSVLINGIVEIEHPGGATEQLHYGDSFGIAPTMEKSYHSGIMRTKTDDCQFVCITQTDYYRILHEGEGNIRKHEEDGKVVIVTELRKTDVAGKREPVVIRGTPERLMLHLIEENSINDPTYVEDFLLTHRTFIDSQIRVANQLLEWFRTDEIVDELKPPISDGSSSAPSYIDVKYRVARVVILWVNNYFTDFETDSPMMEFLEIFESELEKHCMLEELKLLHVAHTHKARTRTITLTRSSRDESLHFKIIGGYEKGGGIFIFEVDKNSKACDMGLRRGDQILEVNGHNFEHVTHVRAMEILTGTTHLSIAVKSNLLVFRELLNSTNKNSPRLKTKMKIASDLAKLQATDTRVRLSSVDLLTSSHDVTDNVANDPLLKYSNAFSKSSLLTPIKFGSIDSGHGKVASLMNHHKNSFLTLGPKKKIQKALQKLNLLPKTNTIIDTPLSNAANEEDDASSGFLTGTTVSSSSSSSSTISKNINHQENTGSEIDSNLDGNNEDPLLDDEKDDNHEHDFNRQSITASTTTITTMTSVSSSGSAGTSASTNTNFYSHPDNHQQELAMFYDDIKSTDYPEHVLKVFKPDQTYKFLLIHKETTAHEVVMLSLQEFGMHESSNNFSLCEVSVSEGGMIKQRRLPEQLQNLADRIGLSSRYYLKTNGITETLVPDEMASELIRENIVHFLQLNPNEIAIQLTHQDFQIFRQIESTEYIDDLFMIKSKYSTPMLNKFSELVNNEMFWVVGEICKETNIVRRMKIIKQFIKIARHCKECKNFNSVFAIISGLGHASISRLRLTWEKLPSKYQKLFNDLQELMDPSRNMSKYRQLVAMEMAQKRSLIPFYPVVKKDLTFIHLGNDTRIDGLINFEKLRMISKEVRNLMDMCSSPTPYMDNILNMLDIKNQPNAAMSALNQITTHFGHSLAANIIQHGSATVKRRKKSAQTPNPKKMFEEAQMVRRVKAYLNNIQIVKDEEKLHIMSLECEPAIVVSAPNSVTIRKRHPSPTLSTTSSTSSKSEGMKNVGPKFGTASPQAVKKILSLAENSKTRPHQSRLLGMNLPHGSALPYSHNLQHTNLSPSPSPGSHRRIASAAGSSTAWQPMHCFAPTNVGKFVHERSHSDTPNPLPSVDLSAESSSVTSLSNLPIRKTHGSISSTDSGHSDAMSYCEQSVYHLQTTATTMAAPLPPRRHSAVQQGSNNTNLYQLIQPNSVNNSSTKQANGDLSAMPPPPNPRTRVVQQPFSIGIPVLPNANIGVSGANVAGYNIYASQQSYQQLRHTGMIPSPPPRTNQRYHPQAQHSNLAEMARLRHLGRAYSHEGVIESSLGGDIDIFYPDEDDDDETQVSAV</sequence>
<dbReference type="InterPro" id="IPR001478">
    <property type="entry name" value="PDZ"/>
</dbReference>
<feature type="compositionally biased region" description="Polar residues" evidence="4">
    <location>
        <begin position="1225"/>
        <end position="1234"/>
    </location>
</feature>
<feature type="region of interest" description="Disordered" evidence="4">
    <location>
        <begin position="35"/>
        <end position="59"/>
    </location>
</feature>
<feature type="region of interest" description="Disordered" evidence="4">
    <location>
        <begin position="1201"/>
        <end position="1244"/>
    </location>
</feature>
<evidence type="ECO:0000256" key="2">
    <source>
        <dbReference type="ARBA" id="ARBA00022658"/>
    </source>
</evidence>
<dbReference type="SMART" id="SM00100">
    <property type="entry name" value="cNMP"/>
    <property type="match status" value="1"/>
</dbReference>
<dbReference type="SMART" id="SM00228">
    <property type="entry name" value="PDZ"/>
    <property type="match status" value="1"/>
</dbReference>
<dbReference type="SUPFAM" id="SSF54236">
    <property type="entry name" value="Ubiquitin-like"/>
    <property type="match status" value="1"/>
</dbReference>